<protein>
    <submittedName>
        <fullName evidence="1">Uncharacterized protein</fullName>
    </submittedName>
</protein>
<proteinExistence type="predicted"/>
<reference evidence="1 2" key="1">
    <citation type="journal article" date="2013" name="PLoS Genet.">
        <title>Distinctive expansion of potential virulence genes in the genome of the oomycete fish pathogen Saprolegnia parasitica.</title>
        <authorList>
            <person name="Jiang R.H."/>
            <person name="de Bruijn I."/>
            <person name="Haas B.J."/>
            <person name="Belmonte R."/>
            <person name="Lobach L."/>
            <person name="Christie J."/>
            <person name="van den Ackerveken G."/>
            <person name="Bottin A."/>
            <person name="Bulone V."/>
            <person name="Diaz-Moreno S.M."/>
            <person name="Dumas B."/>
            <person name="Fan L."/>
            <person name="Gaulin E."/>
            <person name="Govers F."/>
            <person name="Grenville-Briggs L.J."/>
            <person name="Horner N.R."/>
            <person name="Levin J.Z."/>
            <person name="Mammella M."/>
            <person name="Meijer H.J."/>
            <person name="Morris P."/>
            <person name="Nusbaum C."/>
            <person name="Oome S."/>
            <person name="Phillips A.J."/>
            <person name="van Rooyen D."/>
            <person name="Rzeszutek E."/>
            <person name="Saraiva M."/>
            <person name="Secombes C.J."/>
            <person name="Seidl M.F."/>
            <person name="Snel B."/>
            <person name="Stassen J.H."/>
            <person name="Sykes S."/>
            <person name="Tripathy S."/>
            <person name="van den Berg H."/>
            <person name="Vega-Arreguin J.C."/>
            <person name="Wawra S."/>
            <person name="Young S.K."/>
            <person name="Zeng Q."/>
            <person name="Dieguez-Uribeondo J."/>
            <person name="Russ C."/>
            <person name="Tyler B.M."/>
            <person name="van West P."/>
        </authorList>
    </citation>
    <scope>NUCLEOTIDE SEQUENCE [LARGE SCALE GENOMIC DNA]</scope>
    <source>
        <strain evidence="1 2">CBS 223.65</strain>
    </source>
</reference>
<dbReference type="GeneID" id="24138427"/>
<organism evidence="1 2">
    <name type="scientific">Saprolegnia parasitica (strain CBS 223.65)</name>
    <dbReference type="NCBI Taxonomy" id="695850"/>
    <lineage>
        <taxon>Eukaryota</taxon>
        <taxon>Sar</taxon>
        <taxon>Stramenopiles</taxon>
        <taxon>Oomycota</taxon>
        <taxon>Saprolegniomycetes</taxon>
        <taxon>Saprolegniales</taxon>
        <taxon>Saprolegniaceae</taxon>
        <taxon>Saprolegnia</taxon>
    </lineage>
</organism>
<accession>A0A067BLX6</accession>
<sequence>MLQRLYVGRLPEDTGMTKAELVSRFERFLTNNADLRIDDVQLMANSAAKDFAYPQVSFFTLTAMGDVISNMMVSAKWWCILDRISLSLYASRYLAFRGVQSALY</sequence>
<dbReference type="EMBL" id="KK583581">
    <property type="protein sequence ID" value="KDO17725.1"/>
    <property type="molecule type" value="Genomic_DNA"/>
</dbReference>
<evidence type="ECO:0000313" key="1">
    <source>
        <dbReference type="EMBL" id="KDO17725.1"/>
    </source>
</evidence>
<dbReference type="VEuPathDB" id="FungiDB:SPRG_16836"/>
<dbReference type="Proteomes" id="UP000030745">
    <property type="component" value="Unassembled WGS sequence"/>
</dbReference>
<dbReference type="RefSeq" id="XP_012211568.1">
    <property type="nucleotide sequence ID" value="XM_012356178.1"/>
</dbReference>
<gene>
    <name evidence="1" type="ORF">SPRG_16836</name>
</gene>
<name>A0A067BLX6_SAPPC</name>
<dbReference type="AlphaFoldDB" id="A0A067BLX6"/>
<evidence type="ECO:0000313" key="2">
    <source>
        <dbReference type="Proteomes" id="UP000030745"/>
    </source>
</evidence>
<dbReference type="KEGG" id="spar:SPRG_16836"/>
<keyword evidence="2" id="KW-1185">Reference proteome</keyword>